<dbReference type="Gene3D" id="1.25.40.10">
    <property type="entry name" value="Tetratricopeptide repeat domain"/>
    <property type="match status" value="1"/>
</dbReference>
<gene>
    <name evidence="3" type="ORF">TTHERM_00238870</name>
</gene>
<dbReference type="Proteomes" id="UP000009168">
    <property type="component" value="Unassembled WGS sequence"/>
</dbReference>
<dbReference type="GeneID" id="7829208"/>
<feature type="coiled-coil region" evidence="1">
    <location>
        <begin position="1145"/>
        <end position="1179"/>
    </location>
</feature>
<name>I7MAG8_TETTS</name>
<keyword evidence="4" id="KW-1185">Reference proteome</keyword>
<accession>I7MAG8</accession>
<dbReference type="SUPFAM" id="SSF48452">
    <property type="entry name" value="TPR-like"/>
    <property type="match status" value="1"/>
</dbReference>
<protein>
    <recommendedName>
        <fullName evidence="5">Tetratricopeptide repeat protein</fullName>
    </recommendedName>
</protein>
<dbReference type="KEGG" id="tet:TTHERM_00238870"/>
<dbReference type="EMBL" id="GG662443">
    <property type="protein sequence ID" value="EAS04567.2"/>
    <property type="molecule type" value="Genomic_DNA"/>
</dbReference>
<sequence length="1185" mass="140367">MNIQSENQFKPQAKKQLEIQQSTEQIDSIIRSFTCSQDPQIASQVTKVNTKNNSNVNSNKQIKQTFIKKAITTVNRVQIQTNNQKNGNEYQDISFSQLNNTRADQDQSNNNGQFFRQKRLVGVESSSQNTISEPKPQDVVIQNYIQIEASLDLSNQQNKDINLSNRLINEESFINYNIENQKEHKSDKISEVQCQQIDLKQKQKQNYIDYSSRDMLQDQSLQFDLSNIQRHLNPDTSMNNPILNVESFGSKEWSDEEDNQNHNNQNHNLRYRSNIVKKNTTSSSKGEQQHYLNSYISQTKLSQKDLNRNLDATVDNKFKVKQINYESDALSSDNSNPSNINQNVNSKSKDEKHQLQYFHKEKKFSLIQNIPVYFNKEPMKQCQIKVNKITQGIGSESSKKNKADDFDLDQDQYFNSNSSQNKNQDIFQIKLNIQEKEDYESVEISLEKFKKQIIKSKIYNSKSSDIPNFNFSDVDLPSINKNQKSNKFENLQNILYLRDTQDKKQYQFLRFQCFEECSLIFQEMLLSNLVFDRILIPSVIKKKIYFYKHEENDIYLLREVEDFFTVEDIIQYTGQISLGFKLFNQEQTLTLFLEILKVYNVFLNEKIALPNLSSQTIIISYNSLAVSFSSLQSCYSILNKDQNIENQIRQRERDQIINIFQNLSKKIFKDKSSVGIASSTMINDNESIDENKYIQFHEQLYNLIQKGNIQEAIFNIQNELQEIFKQNQHEGTILNNSLTFLEQQLLNANYYQNNYNNEKYNQKLVNQYKMKRLHFIHFINIFESQINSKQNIQEKSNFQKCQKLTYLYQIYESVFMKKEFLKTLEDLKNLKAECYGIDSNEYLKTLSILCKAYYNEKIHKLLLLNLEPYTNYLRNNLNPSNANDLFEITKFKLKMTNSPTVREDIQTLIDFLLQKQKLKDKCTQILPFMPTPQTPEPSNQELIFNLSILYYQLACSYKYVENNEKAMEYFQKCLNQIKIETDSTEKEKDKIYFYCQSNIARIYCRNKKIIEAKKILKSLESNSPRYMYPPFFQYLGQIEFEEKNYKLAYEYLNQCYILRYNDSKCNKDYLELLFYYILVTFKLYGSNSKDFRKLCQEIKNFTGDYYNLNCLLVITKILLEQHIYELALKKFEQAKGIMNLQIFSQNKNKTLYNEYKKKVQELEKQIEKMQTEIKLQQKASIIINY</sequence>
<dbReference type="InterPro" id="IPR019734">
    <property type="entry name" value="TPR_rpt"/>
</dbReference>
<organism evidence="3 4">
    <name type="scientific">Tetrahymena thermophila (strain SB210)</name>
    <dbReference type="NCBI Taxonomy" id="312017"/>
    <lineage>
        <taxon>Eukaryota</taxon>
        <taxon>Sar</taxon>
        <taxon>Alveolata</taxon>
        <taxon>Ciliophora</taxon>
        <taxon>Intramacronucleata</taxon>
        <taxon>Oligohymenophorea</taxon>
        <taxon>Hymenostomatida</taxon>
        <taxon>Tetrahymenina</taxon>
        <taxon>Tetrahymenidae</taxon>
        <taxon>Tetrahymena</taxon>
    </lineage>
</organism>
<dbReference type="SMART" id="SM00028">
    <property type="entry name" value="TPR"/>
    <property type="match status" value="3"/>
</dbReference>
<evidence type="ECO:0000313" key="4">
    <source>
        <dbReference type="Proteomes" id="UP000009168"/>
    </source>
</evidence>
<dbReference type="InParanoid" id="I7MAG8"/>
<keyword evidence="1" id="KW-0175">Coiled coil</keyword>
<evidence type="ECO:0000313" key="3">
    <source>
        <dbReference type="EMBL" id="EAS04567.2"/>
    </source>
</evidence>
<dbReference type="AlphaFoldDB" id="I7MAG8"/>
<dbReference type="RefSeq" id="XP_001024812.2">
    <property type="nucleotide sequence ID" value="XM_001024812.2"/>
</dbReference>
<proteinExistence type="predicted"/>
<feature type="region of interest" description="Disordered" evidence="2">
    <location>
        <begin position="251"/>
        <end position="273"/>
    </location>
</feature>
<evidence type="ECO:0000256" key="1">
    <source>
        <dbReference type="SAM" id="Coils"/>
    </source>
</evidence>
<feature type="region of interest" description="Disordered" evidence="2">
    <location>
        <begin position="328"/>
        <end position="352"/>
    </location>
</feature>
<reference evidence="4" key="1">
    <citation type="journal article" date="2006" name="PLoS Biol.">
        <title>Macronuclear genome sequence of the ciliate Tetrahymena thermophila, a model eukaryote.</title>
        <authorList>
            <person name="Eisen J.A."/>
            <person name="Coyne R.S."/>
            <person name="Wu M."/>
            <person name="Wu D."/>
            <person name="Thiagarajan M."/>
            <person name="Wortman J.R."/>
            <person name="Badger J.H."/>
            <person name="Ren Q."/>
            <person name="Amedeo P."/>
            <person name="Jones K.M."/>
            <person name="Tallon L.J."/>
            <person name="Delcher A.L."/>
            <person name="Salzberg S.L."/>
            <person name="Silva J.C."/>
            <person name="Haas B.J."/>
            <person name="Majoros W.H."/>
            <person name="Farzad M."/>
            <person name="Carlton J.M."/>
            <person name="Smith R.K. Jr."/>
            <person name="Garg J."/>
            <person name="Pearlman R.E."/>
            <person name="Karrer K.M."/>
            <person name="Sun L."/>
            <person name="Manning G."/>
            <person name="Elde N.C."/>
            <person name="Turkewitz A.P."/>
            <person name="Asai D.J."/>
            <person name="Wilkes D.E."/>
            <person name="Wang Y."/>
            <person name="Cai H."/>
            <person name="Collins K."/>
            <person name="Stewart B.A."/>
            <person name="Lee S.R."/>
            <person name="Wilamowska K."/>
            <person name="Weinberg Z."/>
            <person name="Ruzzo W.L."/>
            <person name="Wloga D."/>
            <person name="Gaertig J."/>
            <person name="Frankel J."/>
            <person name="Tsao C.-C."/>
            <person name="Gorovsky M.A."/>
            <person name="Keeling P.J."/>
            <person name="Waller R.F."/>
            <person name="Patron N.J."/>
            <person name="Cherry J.M."/>
            <person name="Stover N.A."/>
            <person name="Krieger C.J."/>
            <person name="del Toro C."/>
            <person name="Ryder H.F."/>
            <person name="Williamson S.C."/>
            <person name="Barbeau R.A."/>
            <person name="Hamilton E.P."/>
            <person name="Orias E."/>
        </authorList>
    </citation>
    <scope>NUCLEOTIDE SEQUENCE [LARGE SCALE GENOMIC DNA]</scope>
    <source>
        <strain evidence="4">SB210</strain>
    </source>
</reference>
<evidence type="ECO:0000256" key="2">
    <source>
        <dbReference type="SAM" id="MobiDB-lite"/>
    </source>
</evidence>
<evidence type="ECO:0008006" key="5">
    <source>
        <dbReference type="Google" id="ProtNLM"/>
    </source>
</evidence>
<feature type="compositionally biased region" description="Low complexity" evidence="2">
    <location>
        <begin position="331"/>
        <end position="346"/>
    </location>
</feature>
<dbReference type="InterPro" id="IPR011990">
    <property type="entry name" value="TPR-like_helical_dom_sf"/>
</dbReference>